<proteinExistence type="predicted"/>
<dbReference type="EMBL" id="MU003534">
    <property type="protein sequence ID" value="KAF2464802.1"/>
    <property type="molecule type" value="Genomic_DNA"/>
</dbReference>
<comment type="caution">
    <text evidence="1">The sequence shown here is derived from an EMBL/GenBank/DDBJ whole genome shotgun (WGS) entry which is preliminary data.</text>
</comment>
<accession>A0ACB6QEL7</accession>
<protein>
    <submittedName>
        <fullName evidence="1">Uncharacterized protein</fullName>
    </submittedName>
</protein>
<dbReference type="Proteomes" id="UP000799755">
    <property type="component" value="Unassembled WGS sequence"/>
</dbReference>
<name>A0ACB6QEL7_9PLEO</name>
<organism evidence="1 2">
    <name type="scientific">Lindgomyces ingoldianus</name>
    <dbReference type="NCBI Taxonomy" id="673940"/>
    <lineage>
        <taxon>Eukaryota</taxon>
        <taxon>Fungi</taxon>
        <taxon>Dikarya</taxon>
        <taxon>Ascomycota</taxon>
        <taxon>Pezizomycotina</taxon>
        <taxon>Dothideomycetes</taxon>
        <taxon>Pleosporomycetidae</taxon>
        <taxon>Pleosporales</taxon>
        <taxon>Lindgomycetaceae</taxon>
        <taxon>Lindgomyces</taxon>
    </lineage>
</organism>
<sequence>MGLAQNCANSTCRTYHSRTRKMIPKGVLSFAYYLSRQHCRKWCQNKRPHLSFNPAIRIWYGEVAKYDLPTLHLNISTTINLAARAPHNPTIFPTNPPAPYLCNWVPLHDLVNTNASPEYHQCLPYMYWISVTDDNIENLNPSGFESGQVGGFSQGEALSSHFGNLTDPFHINLSLETGPKSTDVVLRLRDGKTYKKEVEVMGWENNQYRVYGYHILLKAPTFDEFRSSHHPQLFPSPSKIHLPLSKLYTFLTKLDRSTFLISSRIARYHC</sequence>
<evidence type="ECO:0000313" key="2">
    <source>
        <dbReference type="Proteomes" id="UP000799755"/>
    </source>
</evidence>
<gene>
    <name evidence="1" type="ORF">BDR25DRAFT_361340</name>
</gene>
<evidence type="ECO:0000313" key="1">
    <source>
        <dbReference type="EMBL" id="KAF2464802.1"/>
    </source>
</evidence>
<keyword evidence="2" id="KW-1185">Reference proteome</keyword>
<reference evidence="1" key="1">
    <citation type="journal article" date="2020" name="Stud. Mycol.">
        <title>101 Dothideomycetes genomes: a test case for predicting lifestyles and emergence of pathogens.</title>
        <authorList>
            <person name="Haridas S."/>
            <person name="Albert R."/>
            <person name="Binder M."/>
            <person name="Bloem J."/>
            <person name="Labutti K."/>
            <person name="Salamov A."/>
            <person name="Andreopoulos B."/>
            <person name="Baker S."/>
            <person name="Barry K."/>
            <person name="Bills G."/>
            <person name="Bluhm B."/>
            <person name="Cannon C."/>
            <person name="Castanera R."/>
            <person name="Culley D."/>
            <person name="Daum C."/>
            <person name="Ezra D."/>
            <person name="Gonzalez J."/>
            <person name="Henrissat B."/>
            <person name="Kuo A."/>
            <person name="Liang C."/>
            <person name="Lipzen A."/>
            <person name="Lutzoni F."/>
            <person name="Magnuson J."/>
            <person name="Mondo S."/>
            <person name="Nolan M."/>
            <person name="Ohm R."/>
            <person name="Pangilinan J."/>
            <person name="Park H.-J."/>
            <person name="Ramirez L."/>
            <person name="Alfaro M."/>
            <person name="Sun H."/>
            <person name="Tritt A."/>
            <person name="Yoshinaga Y."/>
            <person name="Zwiers L.-H."/>
            <person name="Turgeon B."/>
            <person name="Goodwin S."/>
            <person name="Spatafora J."/>
            <person name="Crous P."/>
            <person name="Grigoriev I."/>
        </authorList>
    </citation>
    <scope>NUCLEOTIDE SEQUENCE</scope>
    <source>
        <strain evidence="1">ATCC 200398</strain>
    </source>
</reference>